<evidence type="ECO:0000313" key="3">
    <source>
        <dbReference type="Proteomes" id="UP000095131"/>
    </source>
</evidence>
<keyword evidence="1" id="KW-0812">Transmembrane</keyword>
<keyword evidence="1" id="KW-0472">Membrane</keyword>
<dbReference type="AlphaFoldDB" id="A0A1E3WIR0"/>
<proteinExistence type="predicted"/>
<comment type="caution">
    <text evidence="2">The sequence shown here is derived from an EMBL/GenBank/DDBJ whole genome shotgun (WGS) entry which is preliminary data.</text>
</comment>
<dbReference type="Proteomes" id="UP000095131">
    <property type="component" value="Unassembled WGS sequence"/>
</dbReference>
<name>A0A1E3WIR0_9VIBR</name>
<sequence length="52" mass="5681">MTEQKEPRTFKQEIILSLAGAAGLAAGLGLAYFLIWGYFLAPSDPLEILNLK</sequence>
<organism evidence="2 3">
    <name type="scientific">Vibrio scophthalmi</name>
    <dbReference type="NCBI Taxonomy" id="45658"/>
    <lineage>
        <taxon>Bacteria</taxon>
        <taxon>Pseudomonadati</taxon>
        <taxon>Pseudomonadota</taxon>
        <taxon>Gammaproteobacteria</taxon>
        <taxon>Vibrionales</taxon>
        <taxon>Vibrionaceae</taxon>
        <taxon>Vibrio</taxon>
    </lineage>
</organism>
<gene>
    <name evidence="2" type="ORF">VSF3289_03297</name>
</gene>
<evidence type="ECO:0000256" key="1">
    <source>
        <dbReference type="SAM" id="Phobius"/>
    </source>
</evidence>
<feature type="transmembrane region" description="Helical" evidence="1">
    <location>
        <begin position="14"/>
        <end position="39"/>
    </location>
</feature>
<keyword evidence="1" id="KW-1133">Transmembrane helix</keyword>
<dbReference type="EMBL" id="MDCJ01000006">
    <property type="protein sequence ID" value="ODS09633.1"/>
    <property type="molecule type" value="Genomic_DNA"/>
</dbReference>
<reference evidence="2 3" key="1">
    <citation type="submission" date="2016-08" db="EMBL/GenBank/DDBJ databases">
        <title>Genome sequencing of Vibrio scophthalmi strain FP3289, an isolated from Paralichthys olivaceus.</title>
        <authorList>
            <person name="Han H.-J."/>
        </authorList>
    </citation>
    <scope>NUCLEOTIDE SEQUENCE [LARGE SCALE GENOMIC DNA]</scope>
    <source>
        <strain evidence="2 3">FP3289</strain>
    </source>
</reference>
<protein>
    <submittedName>
        <fullName evidence="2">Uncharacterized protein</fullName>
    </submittedName>
</protein>
<evidence type="ECO:0000313" key="2">
    <source>
        <dbReference type="EMBL" id="ODS09633.1"/>
    </source>
</evidence>
<dbReference type="RefSeq" id="WP_175422510.1">
    <property type="nucleotide sequence ID" value="NZ_MDCJ01000006.1"/>
</dbReference>
<accession>A0A1E3WIR0</accession>